<comment type="caution">
    <text evidence="8">The sequence shown here is derived from an EMBL/GenBank/DDBJ whole genome shotgun (WGS) entry which is preliminary data.</text>
</comment>
<evidence type="ECO:0000256" key="3">
    <source>
        <dbReference type="ARBA" id="ARBA00022833"/>
    </source>
</evidence>
<evidence type="ECO:0000256" key="2">
    <source>
        <dbReference type="ARBA" id="ARBA00022737"/>
    </source>
</evidence>
<keyword evidence="1 5" id="KW-0479">Metal-binding</keyword>
<dbReference type="Pfam" id="PF00412">
    <property type="entry name" value="LIM"/>
    <property type="match status" value="1"/>
</dbReference>
<name>A0AAN8IMZ1_TRICO</name>
<dbReference type="SUPFAM" id="SSF57716">
    <property type="entry name" value="Glucocorticoid receptor-like (DNA-binding domain)"/>
    <property type="match status" value="2"/>
</dbReference>
<protein>
    <submittedName>
        <fullName evidence="8">LIM domain protein</fullName>
    </submittedName>
</protein>
<dbReference type="GO" id="GO:0046872">
    <property type="term" value="F:metal ion binding"/>
    <property type="evidence" value="ECO:0007669"/>
    <property type="project" value="UniProtKB-KW"/>
</dbReference>
<dbReference type="EMBL" id="WIXE01007445">
    <property type="protein sequence ID" value="KAK5980414.1"/>
    <property type="molecule type" value="Genomic_DNA"/>
</dbReference>
<feature type="non-terminal residue" evidence="8">
    <location>
        <position position="1"/>
    </location>
</feature>
<dbReference type="InterPro" id="IPR001781">
    <property type="entry name" value="Znf_LIM"/>
</dbReference>
<sequence>KDGSKPAPVVSSKPLPCNKCGETIPAGTPYYEEDNKPKCKTCCINDGTKPEAKPKTPEKCLKCNRPITNRLLRSRGGAWHPSCFKCESCRKPLEGIPFTAVPKDKPYCLPCYQNNFSPRCSACNKPIVPLEGEKEAVRLIDKGKSFHPACYYNKKAPPSKDEGTTTAHEPTPRPDEGTKTARRPSSDKLYFTPLESLIDSFLYK</sequence>
<feature type="compositionally biased region" description="Basic and acidic residues" evidence="6">
    <location>
        <begin position="170"/>
        <end position="179"/>
    </location>
</feature>
<dbReference type="GO" id="GO:0098609">
    <property type="term" value="P:cell-cell adhesion"/>
    <property type="evidence" value="ECO:0007669"/>
    <property type="project" value="TreeGrafter"/>
</dbReference>
<feature type="domain" description="LIM zinc-binding" evidence="7">
    <location>
        <begin position="58"/>
        <end position="118"/>
    </location>
</feature>
<dbReference type="SMART" id="SM00132">
    <property type="entry name" value="LIM"/>
    <property type="match status" value="1"/>
</dbReference>
<evidence type="ECO:0000313" key="9">
    <source>
        <dbReference type="Proteomes" id="UP001331761"/>
    </source>
</evidence>
<dbReference type="PANTHER" id="PTHR24207">
    <property type="entry name" value="ZYX102 PROTEIN"/>
    <property type="match status" value="1"/>
</dbReference>
<dbReference type="AlphaFoldDB" id="A0AAN8IMZ1"/>
<keyword evidence="4 5" id="KW-0440">LIM domain</keyword>
<evidence type="ECO:0000313" key="8">
    <source>
        <dbReference type="EMBL" id="KAK5980414.1"/>
    </source>
</evidence>
<keyword evidence="9" id="KW-1185">Reference proteome</keyword>
<evidence type="ECO:0000259" key="7">
    <source>
        <dbReference type="PROSITE" id="PS50023"/>
    </source>
</evidence>
<keyword evidence="2" id="KW-0677">Repeat</keyword>
<feature type="non-terminal residue" evidence="8">
    <location>
        <position position="204"/>
    </location>
</feature>
<gene>
    <name evidence="8" type="ORF">GCK32_015203</name>
</gene>
<evidence type="ECO:0000256" key="6">
    <source>
        <dbReference type="SAM" id="MobiDB-lite"/>
    </source>
</evidence>
<evidence type="ECO:0000256" key="5">
    <source>
        <dbReference type="PROSITE-ProRule" id="PRU00125"/>
    </source>
</evidence>
<keyword evidence="3 5" id="KW-0862">Zinc</keyword>
<dbReference type="Gene3D" id="2.10.110.10">
    <property type="entry name" value="Cysteine Rich Protein"/>
    <property type="match status" value="2"/>
</dbReference>
<dbReference type="PROSITE" id="PS50023">
    <property type="entry name" value="LIM_DOMAIN_2"/>
    <property type="match status" value="1"/>
</dbReference>
<dbReference type="PANTHER" id="PTHR24207:SF2">
    <property type="entry name" value="ZYX102 PROTEIN"/>
    <property type="match status" value="1"/>
</dbReference>
<dbReference type="PROSITE" id="PS00478">
    <property type="entry name" value="LIM_DOMAIN_1"/>
    <property type="match status" value="1"/>
</dbReference>
<evidence type="ECO:0000256" key="4">
    <source>
        <dbReference type="ARBA" id="ARBA00023038"/>
    </source>
</evidence>
<proteinExistence type="predicted"/>
<feature type="region of interest" description="Disordered" evidence="6">
    <location>
        <begin position="152"/>
        <end position="187"/>
    </location>
</feature>
<dbReference type="GO" id="GO:0005925">
    <property type="term" value="C:focal adhesion"/>
    <property type="evidence" value="ECO:0007669"/>
    <property type="project" value="TreeGrafter"/>
</dbReference>
<dbReference type="GO" id="GO:0001725">
    <property type="term" value="C:stress fiber"/>
    <property type="evidence" value="ECO:0007669"/>
    <property type="project" value="TreeGrafter"/>
</dbReference>
<evidence type="ECO:0000256" key="1">
    <source>
        <dbReference type="ARBA" id="ARBA00022723"/>
    </source>
</evidence>
<reference evidence="8 9" key="1">
    <citation type="submission" date="2019-10" db="EMBL/GenBank/DDBJ databases">
        <title>Assembly and Annotation for the nematode Trichostrongylus colubriformis.</title>
        <authorList>
            <person name="Martin J."/>
        </authorList>
    </citation>
    <scope>NUCLEOTIDE SEQUENCE [LARGE SCALE GENOMIC DNA]</scope>
    <source>
        <strain evidence="8">G859</strain>
        <tissue evidence="8">Whole worm</tissue>
    </source>
</reference>
<dbReference type="Proteomes" id="UP001331761">
    <property type="component" value="Unassembled WGS sequence"/>
</dbReference>
<organism evidence="8 9">
    <name type="scientific">Trichostrongylus colubriformis</name>
    <name type="common">Black scour worm</name>
    <dbReference type="NCBI Taxonomy" id="6319"/>
    <lineage>
        <taxon>Eukaryota</taxon>
        <taxon>Metazoa</taxon>
        <taxon>Ecdysozoa</taxon>
        <taxon>Nematoda</taxon>
        <taxon>Chromadorea</taxon>
        <taxon>Rhabditida</taxon>
        <taxon>Rhabditina</taxon>
        <taxon>Rhabditomorpha</taxon>
        <taxon>Strongyloidea</taxon>
        <taxon>Trichostrongylidae</taxon>
        <taxon>Trichostrongylus</taxon>
    </lineage>
</organism>
<accession>A0AAN8IMZ1</accession>